<dbReference type="InterPro" id="IPR017946">
    <property type="entry name" value="PLC-like_Pdiesterase_TIM-brl"/>
</dbReference>
<dbReference type="Pfam" id="PF03009">
    <property type="entry name" value="GDPD"/>
    <property type="match status" value="1"/>
</dbReference>
<dbReference type="GO" id="GO:0008081">
    <property type="term" value="F:phosphoric diester hydrolase activity"/>
    <property type="evidence" value="ECO:0007669"/>
    <property type="project" value="InterPro"/>
</dbReference>
<accession>A0A382LLU7</accession>
<dbReference type="InterPro" id="IPR030395">
    <property type="entry name" value="GP_PDE_dom"/>
</dbReference>
<feature type="non-terminal residue" evidence="2">
    <location>
        <position position="96"/>
    </location>
</feature>
<dbReference type="GO" id="GO:0006629">
    <property type="term" value="P:lipid metabolic process"/>
    <property type="evidence" value="ECO:0007669"/>
    <property type="project" value="InterPro"/>
</dbReference>
<dbReference type="PANTHER" id="PTHR46211">
    <property type="entry name" value="GLYCEROPHOSPHORYL DIESTER PHOSPHODIESTERASE"/>
    <property type="match status" value="1"/>
</dbReference>
<sequence length="96" mass="10861">MKQFLMIICGTYFFLYLLGFIIPQETNHPVLQRLSKPVTIAHQGGNKIYPDESLMAFTNAVDMGIQVLEVDIHRTRDGIIVINHDLTIDRLTDSSG</sequence>
<dbReference type="PANTHER" id="PTHR46211:SF14">
    <property type="entry name" value="GLYCEROPHOSPHODIESTER PHOSPHODIESTERASE"/>
    <property type="match status" value="1"/>
</dbReference>
<name>A0A382LLU7_9ZZZZ</name>
<dbReference type="AlphaFoldDB" id="A0A382LLU7"/>
<dbReference type="EMBL" id="UINC01087912">
    <property type="protein sequence ID" value="SVC37689.1"/>
    <property type="molecule type" value="Genomic_DNA"/>
</dbReference>
<proteinExistence type="predicted"/>
<dbReference type="SUPFAM" id="SSF51695">
    <property type="entry name" value="PLC-like phosphodiesterases"/>
    <property type="match status" value="1"/>
</dbReference>
<feature type="domain" description="GP-PDE" evidence="1">
    <location>
        <begin position="37"/>
        <end position="96"/>
    </location>
</feature>
<dbReference type="PROSITE" id="PS51704">
    <property type="entry name" value="GP_PDE"/>
    <property type="match status" value="1"/>
</dbReference>
<evidence type="ECO:0000313" key="2">
    <source>
        <dbReference type="EMBL" id="SVC37689.1"/>
    </source>
</evidence>
<reference evidence="2" key="1">
    <citation type="submission" date="2018-05" db="EMBL/GenBank/DDBJ databases">
        <authorList>
            <person name="Lanie J.A."/>
            <person name="Ng W.-L."/>
            <person name="Kazmierczak K.M."/>
            <person name="Andrzejewski T.M."/>
            <person name="Davidsen T.M."/>
            <person name="Wayne K.J."/>
            <person name="Tettelin H."/>
            <person name="Glass J.I."/>
            <person name="Rusch D."/>
            <person name="Podicherti R."/>
            <person name="Tsui H.-C.T."/>
            <person name="Winkler M.E."/>
        </authorList>
    </citation>
    <scope>NUCLEOTIDE SEQUENCE</scope>
</reference>
<dbReference type="Gene3D" id="3.20.20.190">
    <property type="entry name" value="Phosphatidylinositol (PI) phosphodiesterase"/>
    <property type="match status" value="1"/>
</dbReference>
<protein>
    <recommendedName>
        <fullName evidence="1">GP-PDE domain-containing protein</fullName>
    </recommendedName>
</protein>
<organism evidence="2">
    <name type="scientific">marine metagenome</name>
    <dbReference type="NCBI Taxonomy" id="408172"/>
    <lineage>
        <taxon>unclassified sequences</taxon>
        <taxon>metagenomes</taxon>
        <taxon>ecological metagenomes</taxon>
    </lineage>
</organism>
<gene>
    <name evidence="2" type="ORF">METZ01_LOCUS290543</name>
</gene>
<evidence type="ECO:0000259" key="1">
    <source>
        <dbReference type="PROSITE" id="PS51704"/>
    </source>
</evidence>